<keyword evidence="2" id="KW-0813">Transport</keyword>
<evidence type="ECO:0000256" key="8">
    <source>
        <dbReference type="SAM" id="Phobius"/>
    </source>
</evidence>
<evidence type="ECO:0000256" key="1">
    <source>
        <dbReference type="ARBA" id="ARBA00004651"/>
    </source>
</evidence>
<evidence type="ECO:0000256" key="5">
    <source>
        <dbReference type="ARBA" id="ARBA00022856"/>
    </source>
</evidence>
<evidence type="ECO:0000256" key="4">
    <source>
        <dbReference type="ARBA" id="ARBA00022692"/>
    </source>
</evidence>
<keyword evidence="10" id="KW-1185">Reference proteome</keyword>
<dbReference type="Pfam" id="PF00854">
    <property type="entry name" value="PTR2"/>
    <property type="match status" value="1"/>
</dbReference>
<dbReference type="Proteomes" id="UP000500767">
    <property type="component" value="Chromosome"/>
</dbReference>
<dbReference type="CDD" id="cd17346">
    <property type="entry name" value="MFS_DtpA_like"/>
    <property type="match status" value="1"/>
</dbReference>
<feature type="transmembrane region" description="Helical" evidence="8">
    <location>
        <begin position="166"/>
        <end position="187"/>
    </location>
</feature>
<feature type="transmembrane region" description="Helical" evidence="8">
    <location>
        <begin position="456"/>
        <end position="478"/>
    </location>
</feature>
<dbReference type="EMBL" id="CP053708">
    <property type="protein sequence ID" value="QKE89060.1"/>
    <property type="molecule type" value="Genomic_DNA"/>
</dbReference>
<dbReference type="GO" id="GO:1904680">
    <property type="term" value="F:peptide transmembrane transporter activity"/>
    <property type="evidence" value="ECO:0007669"/>
    <property type="project" value="InterPro"/>
</dbReference>
<proteinExistence type="predicted"/>
<keyword evidence="5" id="KW-0571">Peptide transport</keyword>
<sequence>MPTPTHAQRFSVVLLVELWERFGFYGMQALLLLFMVQRLGLGDAQANLLWGAFTALLYCAPVIGGWLGDTILGSRRCMILGAAVLATGYLLMSLPSDTTVLLYVAMGAIVIGTGLFKPNAANLVRNIFAGDDSRLDAAFTLYYMSVNIGSTVSILLTPWIKDRFGWHPAFAVCCAGLVAAIAGYSMLKRRLDGIGSAPDQAPLHPGRGMAILGGVLLASLAMAIVLQHPVVARTCVWLAAAGVVVFAGGLFARASGAERPGLAAMYILTLQAMMFFIFYQQQATSLTLFALRNVDTHFRIGGTTLFSLSAGQFQALNPIWVMILSPVLAYGYSRLGRSGRDLPVAVKFLIGYLAIGAGCLVWFATSGDTAHPIVSPWTMVVGYGLVSLGELLTNGLGFAMVARYVPKRTGALMMGAYSVAAGVALYLGGMIANWAAIPKGLGALDPADSLPIYHALFFRLFLLAMAIVAACAALLPVLRRLDQAHHRLRES</sequence>
<feature type="transmembrane region" description="Helical" evidence="8">
    <location>
        <begin position="236"/>
        <end position="254"/>
    </location>
</feature>
<dbReference type="InterPro" id="IPR050171">
    <property type="entry name" value="MFS_Transporters"/>
</dbReference>
<dbReference type="InterPro" id="IPR000109">
    <property type="entry name" value="POT_fam"/>
</dbReference>
<feature type="transmembrane region" description="Helical" evidence="8">
    <location>
        <begin position="344"/>
        <end position="365"/>
    </location>
</feature>
<feature type="transmembrane region" description="Helical" evidence="8">
    <location>
        <begin position="261"/>
        <end position="279"/>
    </location>
</feature>
<feature type="transmembrane region" description="Helical" evidence="8">
    <location>
        <begin position="137"/>
        <end position="160"/>
    </location>
</feature>
<dbReference type="NCBIfam" id="TIGR00924">
    <property type="entry name" value="yjdL_sub1_fam"/>
    <property type="match status" value="1"/>
</dbReference>
<evidence type="ECO:0000313" key="9">
    <source>
        <dbReference type="EMBL" id="QKE89060.1"/>
    </source>
</evidence>
<dbReference type="PANTHER" id="PTHR23517">
    <property type="entry name" value="RESISTANCE PROTEIN MDTM, PUTATIVE-RELATED-RELATED"/>
    <property type="match status" value="1"/>
</dbReference>
<feature type="transmembrane region" description="Helical" evidence="8">
    <location>
        <begin position="414"/>
        <end position="436"/>
    </location>
</feature>
<comment type="subcellular location">
    <subcellularLocation>
        <location evidence="1">Cell membrane</location>
        <topology evidence="1">Multi-pass membrane protein</topology>
    </subcellularLocation>
</comment>
<dbReference type="GO" id="GO:0005886">
    <property type="term" value="C:plasma membrane"/>
    <property type="evidence" value="ECO:0007669"/>
    <property type="project" value="UniProtKB-SubCell"/>
</dbReference>
<dbReference type="RefSeq" id="WP_171836787.1">
    <property type="nucleotide sequence ID" value="NZ_CP053708.1"/>
</dbReference>
<dbReference type="Gene3D" id="1.20.1250.20">
    <property type="entry name" value="MFS general substrate transporter like domains"/>
    <property type="match status" value="1"/>
</dbReference>
<dbReference type="GO" id="GO:0015833">
    <property type="term" value="P:peptide transport"/>
    <property type="evidence" value="ECO:0007669"/>
    <property type="project" value="UniProtKB-KW"/>
</dbReference>
<dbReference type="InterPro" id="IPR005279">
    <property type="entry name" value="Dipep/tripep_permease"/>
</dbReference>
<evidence type="ECO:0000313" key="10">
    <source>
        <dbReference type="Proteomes" id="UP000500767"/>
    </source>
</evidence>
<dbReference type="KEGG" id="lck:HN018_02440"/>
<organism evidence="9 10">
    <name type="scientific">Lichenicola cladoniae</name>
    <dbReference type="NCBI Taxonomy" id="1484109"/>
    <lineage>
        <taxon>Bacteria</taxon>
        <taxon>Pseudomonadati</taxon>
        <taxon>Pseudomonadota</taxon>
        <taxon>Alphaproteobacteria</taxon>
        <taxon>Acetobacterales</taxon>
        <taxon>Acetobacteraceae</taxon>
        <taxon>Lichenicola</taxon>
    </lineage>
</organism>
<gene>
    <name evidence="9" type="ORF">HN018_02440</name>
</gene>
<dbReference type="AlphaFoldDB" id="A0A6M8HFJ1"/>
<accession>A0A6M8HFJ1</accession>
<evidence type="ECO:0000256" key="3">
    <source>
        <dbReference type="ARBA" id="ARBA00022475"/>
    </source>
</evidence>
<dbReference type="InterPro" id="IPR036259">
    <property type="entry name" value="MFS_trans_sf"/>
</dbReference>
<keyword evidence="5" id="KW-0653">Protein transport</keyword>
<feature type="transmembrane region" description="Helical" evidence="8">
    <location>
        <begin position="315"/>
        <end position="332"/>
    </location>
</feature>
<evidence type="ECO:0000256" key="2">
    <source>
        <dbReference type="ARBA" id="ARBA00022448"/>
    </source>
</evidence>
<reference evidence="9 10" key="1">
    <citation type="journal article" date="2014" name="World J. Microbiol. Biotechnol.">
        <title>Biodiversity and physiological characteristics of Antarctic and Arctic lichens-associated bacteria.</title>
        <authorList>
            <person name="Lee Y.M."/>
            <person name="Kim E.H."/>
            <person name="Lee H.K."/>
            <person name="Hong S.G."/>
        </authorList>
    </citation>
    <scope>NUCLEOTIDE SEQUENCE [LARGE SCALE GENOMIC DNA]</scope>
    <source>
        <strain evidence="9 10">PAMC 26569</strain>
    </source>
</reference>
<protein>
    <submittedName>
        <fullName evidence="9">MFS transporter</fullName>
    </submittedName>
</protein>
<feature type="transmembrane region" description="Helical" evidence="8">
    <location>
        <begin position="48"/>
        <end position="68"/>
    </location>
</feature>
<name>A0A6M8HFJ1_9PROT</name>
<feature type="transmembrane region" description="Helical" evidence="8">
    <location>
        <begin position="100"/>
        <end position="116"/>
    </location>
</feature>
<dbReference type="SUPFAM" id="SSF103473">
    <property type="entry name" value="MFS general substrate transporter"/>
    <property type="match status" value="1"/>
</dbReference>
<keyword evidence="7 8" id="KW-0472">Membrane</keyword>
<keyword evidence="3" id="KW-1003">Cell membrane</keyword>
<feature type="transmembrane region" description="Helical" evidence="8">
    <location>
        <begin position="377"/>
        <end position="402"/>
    </location>
</feature>
<keyword evidence="4 8" id="KW-0812">Transmembrane</keyword>
<evidence type="ECO:0000256" key="6">
    <source>
        <dbReference type="ARBA" id="ARBA00022989"/>
    </source>
</evidence>
<feature type="transmembrane region" description="Helical" evidence="8">
    <location>
        <begin position="77"/>
        <end position="94"/>
    </location>
</feature>
<dbReference type="PANTHER" id="PTHR23517:SF15">
    <property type="entry name" value="PROTON-DEPENDENT OLIGOPEPTIDE FAMILY TRANSPORT PROTEIN"/>
    <property type="match status" value="1"/>
</dbReference>
<feature type="transmembrane region" description="Helical" evidence="8">
    <location>
        <begin position="208"/>
        <end position="230"/>
    </location>
</feature>
<evidence type="ECO:0000256" key="7">
    <source>
        <dbReference type="ARBA" id="ARBA00023136"/>
    </source>
</evidence>
<feature type="transmembrane region" description="Helical" evidence="8">
    <location>
        <begin position="12"/>
        <end position="36"/>
    </location>
</feature>
<keyword evidence="6 8" id="KW-1133">Transmembrane helix</keyword>